<evidence type="ECO:0000256" key="1">
    <source>
        <dbReference type="ARBA" id="ARBA00003293"/>
    </source>
</evidence>
<gene>
    <name evidence="9" type="ORF">NCTC11126_03882</name>
</gene>
<evidence type="ECO:0000256" key="2">
    <source>
        <dbReference type="ARBA" id="ARBA00009260"/>
    </source>
</evidence>
<protein>
    <submittedName>
        <fullName evidence="9">Replication gene A protein (GpA)</fullName>
    </submittedName>
</protein>
<dbReference type="GO" id="GO:0006260">
    <property type="term" value="P:DNA replication"/>
    <property type="evidence" value="ECO:0007669"/>
    <property type="project" value="UniProtKB-KW"/>
</dbReference>
<comment type="function">
    <text evidence="1">Possible endonuclease which induces a single-strand cut and initiates DNA replication.</text>
</comment>
<evidence type="ECO:0000256" key="5">
    <source>
        <dbReference type="ARBA" id="ARBA00022759"/>
    </source>
</evidence>
<evidence type="ECO:0000256" key="6">
    <source>
        <dbReference type="ARBA" id="ARBA00022801"/>
    </source>
</evidence>
<proteinExistence type="inferred from homology"/>
<dbReference type="InterPro" id="IPR035404">
    <property type="entry name" value="DUF5405"/>
</dbReference>
<keyword evidence="4" id="KW-0540">Nuclease</keyword>
<keyword evidence="5" id="KW-0255">Endonuclease</keyword>
<evidence type="ECO:0000256" key="3">
    <source>
        <dbReference type="ARBA" id="ARBA00022705"/>
    </source>
</evidence>
<comment type="similarity">
    <text evidence="2">Belongs to the phage GPA family.</text>
</comment>
<keyword evidence="3" id="KW-0235">DNA replication</keyword>
<evidence type="ECO:0000256" key="4">
    <source>
        <dbReference type="ARBA" id="ARBA00022722"/>
    </source>
</evidence>
<feature type="domain" description="Replication gene A protein-like" evidence="7">
    <location>
        <begin position="222"/>
        <end position="533"/>
    </location>
</feature>
<keyword evidence="6" id="KW-0378">Hydrolase</keyword>
<dbReference type="Pfam" id="PF05840">
    <property type="entry name" value="Phage_GPA"/>
    <property type="match status" value="1"/>
</dbReference>
<evidence type="ECO:0000259" key="8">
    <source>
        <dbReference type="Pfam" id="PF17399"/>
    </source>
</evidence>
<evidence type="ECO:0000313" key="9">
    <source>
        <dbReference type="EMBL" id="SPW52424.1"/>
    </source>
</evidence>
<dbReference type="GO" id="GO:0004519">
    <property type="term" value="F:endonuclease activity"/>
    <property type="evidence" value="ECO:0007669"/>
    <property type="project" value="UniProtKB-KW"/>
</dbReference>
<dbReference type="Pfam" id="PF17399">
    <property type="entry name" value="DUF5405"/>
    <property type="match status" value="1"/>
</dbReference>
<reference evidence="9 10" key="1">
    <citation type="submission" date="2018-06" db="EMBL/GenBank/DDBJ databases">
        <authorList>
            <consortium name="Pathogen Informatics"/>
            <person name="Doyle S."/>
        </authorList>
    </citation>
    <scope>NUCLEOTIDE SEQUENCE [LARGE SCALE GENOMIC DNA]</scope>
    <source>
        <strain evidence="9 10">NCTC11126</strain>
    </source>
</reference>
<evidence type="ECO:0000259" key="7">
    <source>
        <dbReference type="Pfam" id="PF05840"/>
    </source>
</evidence>
<dbReference type="Proteomes" id="UP000250561">
    <property type="component" value="Unassembled WGS sequence"/>
</dbReference>
<sequence length="558" mass="65106">MSIRIEIGERYVVTSDSFQFILHEKKRAESGKNAGQEWLAVVGYYPKLSQLVSGLMHHDILTGSAKSFADLNAQVEQLSKRCFRGFWLIWPLKPPGVLSLRQHLPQAPVRRLPVLMHGTRHARPSGAKDPLHVTRCVRCKVFYPRLTACLTFCARCFTSRYDYIRRNKSPVHGFYFLTSTFQRRLWPRIERVNQRHEMNTDASLLFLAERDHYARLPGMNDKELKKFAARISSQLFMMYEELCDAWVDAHGEKESLFTDEAQDHLYGHVAGAARAFNISPLYWKKYRKGQITTRQAYSAIARLFNDEWWTHQLKGQRMRWHEALLIAVGEVNKDRSPYASKHAIRDVRARRQANLEFLKSCDLENRETGERIDLISKVMGSISNPEIRRMELMNTIAGIERYAAAEGDVGMFITLTAPSKYHPTRQVGKGESKTVQLNHGWNDEAFNPKDAQRYLCRIWSLMRTAFKDNDLQVYGLRVVEPHHDGTPHWHMMLFCNPRQRNQIIEIMRRYALKEDGDERGAARNRFQAKHLNRGRCCGIYREIHFKKHRRLCTGWSAR</sequence>
<dbReference type="GO" id="GO:0016787">
    <property type="term" value="F:hydrolase activity"/>
    <property type="evidence" value="ECO:0007669"/>
    <property type="project" value="UniProtKB-KW"/>
</dbReference>
<dbReference type="EMBL" id="UARS01000008">
    <property type="protein sequence ID" value="SPW52424.1"/>
    <property type="molecule type" value="Genomic_DNA"/>
</dbReference>
<accession>A0A2X1KC10</accession>
<evidence type="ECO:0000313" key="10">
    <source>
        <dbReference type="Proteomes" id="UP000250561"/>
    </source>
</evidence>
<organism evidence="9 10">
    <name type="scientific">Escherichia coli</name>
    <dbReference type="NCBI Taxonomy" id="562"/>
    <lineage>
        <taxon>Bacteria</taxon>
        <taxon>Pseudomonadati</taxon>
        <taxon>Pseudomonadota</taxon>
        <taxon>Gammaproteobacteria</taxon>
        <taxon>Enterobacterales</taxon>
        <taxon>Enterobacteriaceae</taxon>
        <taxon>Escherichia</taxon>
    </lineage>
</organism>
<dbReference type="AlphaFoldDB" id="A0A2X1KC10"/>
<dbReference type="InterPro" id="IPR008766">
    <property type="entry name" value="Replication_gene_A-like"/>
</dbReference>
<name>A0A2X1KC10_ECOLX</name>
<feature type="domain" description="DUF5405" evidence="8">
    <location>
        <begin position="5"/>
        <end position="85"/>
    </location>
</feature>